<comment type="similarity">
    <text evidence="1 4">Belongs to the short-chain dehydrogenases/reductases (SDR) family.</text>
</comment>
<keyword evidence="2" id="KW-0521">NADP</keyword>
<dbReference type="AlphaFoldDB" id="A0A8J7I407"/>
<organism evidence="5 6">
    <name type="scientific">Dendronalium phyllosphericum CENA369</name>
    <dbReference type="NCBI Taxonomy" id="1725256"/>
    <lineage>
        <taxon>Bacteria</taxon>
        <taxon>Bacillati</taxon>
        <taxon>Cyanobacteriota</taxon>
        <taxon>Cyanophyceae</taxon>
        <taxon>Nostocales</taxon>
        <taxon>Nostocaceae</taxon>
        <taxon>Dendronalium</taxon>
        <taxon>Dendronalium phyllosphericum</taxon>
    </lineage>
</organism>
<evidence type="ECO:0000256" key="2">
    <source>
        <dbReference type="ARBA" id="ARBA00022857"/>
    </source>
</evidence>
<name>A0A8J7I407_9NOST</name>
<protein>
    <submittedName>
        <fullName evidence="5">SDR family oxidoreductase</fullName>
    </submittedName>
</protein>
<proteinExistence type="inferred from homology"/>
<dbReference type="InterPro" id="IPR045313">
    <property type="entry name" value="CBR1-like"/>
</dbReference>
<dbReference type="PRINTS" id="PR00080">
    <property type="entry name" value="SDRFAMILY"/>
</dbReference>
<evidence type="ECO:0000256" key="4">
    <source>
        <dbReference type="RuleBase" id="RU000363"/>
    </source>
</evidence>
<gene>
    <name evidence="5" type="ORF">I8752_14755</name>
</gene>
<dbReference type="Gene3D" id="3.40.50.720">
    <property type="entry name" value="NAD(P)-binding Rossmann-like Domain"/>
    <property type="match status" value="1"/>
</dbReference>
<dbReference type="RefSeq" id="WP_214433073.1">
    <property type="nucleotide sequence ID" value="NZ_CAWPUQ010000299.1"/>
</dbReference>
<dbReference type="InterPro" id="IPR036291">
    <property type="entry name" value="NAD(P)-bd_dom_sf"/>
</dbReference>
<dbReference type="Pfam" id="PF00106">
    <property type="entry name" value="adh_short"/>
    <property type="match status" value="1"/>
</dbReference>
<evidence type="ECO:0000313" key="5">
    <source>
        <dbReference type="EMBL" id="MBH8574255.1"/>
    </source>
</evidence>
<sequence length="250" mass="26640">MVENSELKNKVALITGANKGLGLEMSRQLGQHGLTILIAGRNLEAVKTAASKLDNQGVKAQAIALDVGDSKQIQSAVEQIGEQFGKLDILINNAGVFLDGDWLISNASSVSIDIIRQTFDTNFFALVELTQALLPLILKSPSGRIVNMSSIEGSLTLHADPNSPIYDSKPFAYNASKAAVNSFTVHLAHELRNTHVKVNSAHPGWVKTELGGEGAMMDITEGAKTGVELAMLPDDGPSGGFFHLGQPVLW</sequence>
<dbReference type="PANTHER" id="PTHR43490:SF99">
    <property type="entry name" value="SHORT-CHAIN DEHYDROGENASE_REDUCTASE"/>
    <property type="match status" value="1"/>
</dbReference>
<comment type="caution">
    <text evidence="5">The sequence shown here is derived from an EMBL/GenBank/DDBJ whole genome shotgun (WGS) entry which is preliminary data.</text>
</comment>
<dbReference type="GO" id="GO:0016616">
    <property type="term" value="F:oxidoreductase activity, acting on the CH-OH group of donors, NAD or NADP as acceptor"/>
    <property type="evidence" value="ECO:0007669"/>
    <property type="project" value="InterPro"/>
</dbReference>
<accession>A0A8J7I407</accession>
<keyword evidence="6" id="KW-1185">Reference proteome</keyword>
<evidence type="ECO:0000256" key="3">
    <source>
        <dbReference type="ARBA" id="ARBA00023002"/>
    </source>
</evidence>
<reference evidence="5 6" key="1">
    <citation type="journal article" date="2021" name="Int. J. Syst. Evol. Microbiol.">
        <title>Amazonocrinis nigriterrae gen. nov., sp. nov., Atlanticothrix silvestris gen. nov., sp. nov. and Dendronalium phyllosphericum gen. nov., sp. nov., nostocacean cyanobacteria from Brazilian environments.</title>
        <authorList>
            <person name="Alvarenga D.O."/>
            <person name="Andreote A.P.D."/>
            <person name="Branco L.H.Z."/>
            <person name="Delbaje E."/>
            <person name="Cruz R.B."/>
            <person name="Varani A.M."/>
            <person name="Fiore M.F."/>
        </authorList>
    </citation>
    <scope>NUCLEOTIDE SEQUENCE [LARGE SCALE GENOMIC DNA]</scope>
    <source>
        <strain evidence="5 6">CENA369</strain>
    </source>
</reference>
<dbReference type="PANTHER" id="PTHR43490">
    <property type="entry name" value="(+)-NEOMENTHOL DEHYDROGENASE"/>
    <property type="match status" value="1"/>
</dbReference>
<evidence type="ECO:0000313" key="6">
    <source>
        <dbReference type="Proteomes" id="UP000662314"/>
    </source>
</evidence>
<evidence type="ECO:0000256" key="1">
    <source>
        <dbReference type="ARBA" id="ARBA00006484"/>
    </source>
</evidence>
<dbReference type="EMBL" id="JAECZA010000063">
    <property type="protein sequence ID" value="MBH8574255.1"/>
    <property type="molecule type" value="Genomic_DNA"/>
</dbReference>
<dbReference type="CDD" id="cd05324">
    <property type="entry name" value="carb_red_PTCR-like_SDR_c"/>
    <property type="match status" value="1"/>
</dbReference>
<dbReference type="InterPro" id="IPR002347">
    <property type="entry name" value="SDR_fam"/>
</dbReference>
<dbReference type="SUPFAM" id="SSF51735">
    <property type="entry name" value="NAD(P)-binding Rossmann-fold domains"/>
    <property type="match status" value="1"/>
</dbReference>
<dbReference type="PRINTS" id="PR00081">
    <property type="entry name" value="GDHRDH"/>
</dbReference>
<dbReference type="Proteomes" id="UP000662314">
    <property type="component" value="Unassembled WGS sequence"/>
</dbReference>
<keyword evidence="3" id="KW-0560">Oxidoreductase</keyword>